<proteinExistence type="predicted"/>
<dbReference type="AlphaFoldDB" id="A0A840QS31"/>
<dbReference type="RefSeq" id="WP_184664563.1">
    <property type="nucleotide sequence ID" value="NZ_JACHHB010000010.1"/>
</dbReference>
<accession>A0A840QS31</accession>
<organism evidence="1 2">
    <name type="scientific">Texcoconibacillus texcoconensis</name>
    <dbReference type="NCBI Taxonomy" id="1095777"/>
    <lineage>
        <taxon>Bacteria</taxon>
        <taxon>Bacillati</taxon>
        <taxon>Bacillota</taxon>
        <taxon>Bacilli</taxon>
        <taxon>Bacillales</taxon>
        <taxon>Bacillaceae</taxon>
        <taxon>Texcoconibacillus</taxon>
    </lineage>
</organism>
<evidence type="ECO:0000313" key="2">
    <source>
        <dbReference type="Proteomes" id="UP000551878"/>
    </source>
</evidence>
<keyword evidence="2" id="KW-1185">Reference proteome</keyword>
<dbReference type="Proteomes" id="UP000551878">
    <property type="component" value="Unassembled WGS sequence"/>
</dbReference>
<evidence type="ECO:0008006" key="3">
    <source>
        <dbReference type="Google" id="ProtNLM"/>
    </source>
</evidence>
<sequence length="169" mass="20057">MLQDHAKLLTLIRQAGEVVGRKKLQKLVYIAKKMNLPIYERYQFHIYGPYSEELTLRIEEMCNLGFLHEQQEAKSNYIQYRYSLSEEGDKFLSMAPYERPKHQELIETLNEQSAKFLELVSTVLYFEELSKAEVKEKVFTLKRKQNYTDEDVERAYDFIEEIRTGNKGA</sequence>
<protein>
    <recommendedName>
        <fullName evidence="3">YwgA family protein</fullName>
    </recommendedName>
</protein>
<dbReference type="EMBL" id="JACHHB010000010">
    <property type="protein sequence ID" value="MBB5174128.1"/>
    <property type="molecule type" value="Genomic_DNA"/>
</dbReference>
<evidence type="ECO:0000313" key="1">
    <source>
        <dbReference type="EMBL" id="MBB5174128.1"/>
    </source>
</evidence>
<name>A0A840QS31_9BACI</name>
<comment type="caution">
    <text evidence="1">The sequence shown here is derived from an EMBL/GenBank/DDBJ whole genome shotgun (WGS) entry which is preliminary data.</text>
</comment>
<reference evidence="1 2" key="1">
    <citation type="submission" date="2020-08" db="EMBL/GenBank/DDBJ databases">
        <title>Genomic Encyclopedia of Type Strains, Phase IV (KMG-IV): sequencing the most valuable type-strain genomes for metagenomic binning, comparative biology and taxonomic classification.</title>
        <authorList>
            <person name="Goeker M."/>
        </authorList>
    </citation>
    <scope>NUCLEOTIDE SEQUENCE [LARGE SCALE GENOMIC DNA]</scope>
    <source>
        <strain evidence="1 2">DSM 24696</strain>
    </source>
</reference>
<gene>
    <name evidence="1" type="ORF">HNQ41_002322</name>
</gene>